<evidence type="ECO:0000256" key="1">
    <source>
        <dbReference type="SAM" id="MobiDB-lite"/>
    </source>
</evidence>
<protein>
    <submittedName>
        <fullName evidence="2">Uncharacterized protein</fullName>
    </submittedName>
</protein>
<name>A0A6C0BSK2_9ZZZZ</name>
<feature type="compositionally biased region" description="Low complexity" evidence="1">
    <location>
        <begin position="44"/>
        <end position="71"/>
    </location>
</feature>
<feature type="compositionally biased region" description="Basic residues" evidence="1">
    <location>
        <begin position="1"/>
        <end position="17"/>
    </location>
</feature>
<feature type="region of interest" description="Disordered" evidence="1">
    <location>
        <begin position="1"/>
        <end position="104"/>
    </location>
</feature>
<accession>A0A6C0BSK2</accession>
<evidence type="ECO:0000313" key="2">
    <source>
        <dbReference type="EMBL" id="QHS95030.1"/>
    </source>
</evidence>
<dbReference type="EMBL" id="MN739237">
    <property type="protein sequence ID" value="QHS95030.1"/>
    <property type="molecule type" value="Genomic_DNA"/>
</dbReference>
<organism evidence="2">
    <name type="scientific">viral metagenome</name>
    <dbReference type="NCBI Taxonomy" id="1070528"/>
    <lineage>
        <taxon>unclassified sequences</taxon>
        <taxon>metagenomes</taxon>
        <taxon>organismal metagenomes</taxon>
    </lineage>
</organism>
<feature type="compositionally biased region" description="Basic residues" evidence="1">
    <location>
        <begin position="72"/>
        <end position="104"/>
    </location>
</feature>
<sequence>MAKTRMNRRKTSTRRKRGGDDTFLGKITGLFKKEETDAPPPGAVPAATTDVPAAGVPAAGVPAATTNPVVGGRRHRRSRKTKKAKKVKRSKKHHKKSRRGRRRH</sequence>
<dbReference type="AlphaFoldDB" id="A0A6C0BSK2"/>
<proteinExistence type="predicted"/>
<reference evidence="2" key="1">
    <citation type="journal article" date="2020" name="Nature">
        <title>Giant virus diversity and host interactions through global metagenomics.</title>
        <authorList>
            <person name="Schulz F."/>
            <person name="Roux S."/>
            <person name="Paez-Espino D."/>
            <person name="Jungbluth S."/>
            <person name="Walsh D.A."/>
            <person name="Denef V.J."/>
            <person name="McMahon K.D."/>
            <person name="Konstantinidis K.T."/>
            <person name="Eloe-Fadrosh E.A."/>
            <person name="Kyrpides N.C."/>
            <person name="Woyke T."/>
        </authorList>
    </citation>
    <scope>NUCLEOTIDE SEQUENCE</scope>
    <source>
        <strain evidence="2">GVMAG-M-3300018428-16</strain>
    </source>
</reference>